<reference evidence="2" key="1">
    <citation type="submission" date="2023-06" db="EMBL/GenBank/DDBJ databases">
        <title>Identification of two novel mycobacterium reveal diversities and complexities of Mycobacterium gordonae clade.</title>
        <authorList>
            <person name="Matsumoto Y."/>
            <person name="Nakamura S."/>
            <person name="Motooka D."/>
            <person name="Fukushima K."/>
        </authorList>
    </citation>
    <scope>NUCLEOTIDE SEQUENCE</scope>
    <source>
        <strain evidence="2">TY812</strain>
    </source>
</reference>
<organism evidence="2 3">
    <name type="scientific">Mycobacterium paragordonae</name>
    <dbReference type="NCBI Taxonomy" id="1389713"/>
    <lineage>
        <taxon>Bacteria</taxon>
        <taxon>Bacillati</taxon>
        <taxon>Actinomycetota</taxon>
        <taxon>Actinomycetes</taxon>
        <taxon>Mycobacteriales</taxon>
        <taxon>Mycobacteriaceae</taxon>
        <taxon>Mycobacterium</taxon>
    </lineage>
</organism>
<dbReference type="PROSITE" id="PS50801">
    <property type="entry name" value="STAS"/>
    <property type="match status" value="1"/>
</dbReference>
<accession>A0A4R5WCV8</accession>
<dbReference type="Gene3D" id="3.30.565.10">
    <property type="entry name" value="Histidine kinase-like ATPase, C-terminal domain"/>
    <property type="match status" value="1"/>
</dbReference>
<dbReference type="RefSeq" id="WP_133437995.1">
    <property type="nucleotide sequence ID" value="NZ_JAUFSA010000001.1"/>
</dbReference>
<dbReference type="PANTHER" id="PTHR35526">
    <property type="entry name" value="ANTI-SIGMA-F FACTOR RSBW-RELATED"/>
    <property type="match status" value="1"/>
</dbReference>
<dbReference type="SUPFAM" id="SSF52091">
    <property type="entry name" value="SpoIIaa-like"/>
    <property type="match status" value="1"/>
</dbReference>
<name>A0A4R5WCV8_9MYCO</name>
<sequence>MCILAREPSVTSCGRSVVVATDRHGDAAVLRADGVLDSSTYRSLRDSVIKAALDEPKAVIVDVDGLAVPSPSAWSVFTSARWHVNIWPDVPIMLVASDIRDRRAIARCGVTRYVPVHPTCHAALLAADHVSWHSRRRGRAELPRSRTGIRMARTMINDWLTAWSCDRLMPVASTVATVFIENVLQHTDSAPVLIVESCQDTVTVAVEDGSHRPAVRHEDTGSGADIVSGLAIVSVLCRAWGSTPTSSGKTVWALVGSENRL</sequence>
<protein>
    <submittedName>
        <fullName evidence="2">STAS domain-containing protein</fullName>
    </submittedName>
</protein>
<dbReference type="PANTHER" id="PTHR35526:SF3">
    <property type="entry name" value="ANTI-SIGMA-F FACTOR RSBW"/>
    <property type="match status" value="1"/>
</dbReference>
<dbReference type="Pfam" id="PF01740">
    <property type="entry name" value="STAS"/>
    <property type="match status" value="1"/>
</dbReference>
<comment type="caution">
    <text evidence="2">The sequence shown here is derived from an EMBL/GenBank/DDBJ whole genome shotgun (WGS) entry which is preliminary data.</text>
</comment>
<dbReference type="AlphaFoldDB" id="A0A4R5WCV8"/>
<dbReference type="InterPro" id="IPR002645">
    <property type="entry name" value="STAS_dom"/>
</dbReference>
<dbReference type="InterPro" id="IPR036513">
    <property type="entry name" value="STAS_dom_sf"/>
</dbReference>
<dbReference type="InterPro" id="IPR036890">
    <property type="entry name" value="HATPase_C_sf"/>
</dbReference>
<dbReference type="InterPro" id="IPR050267">
    <property type="entry name" value="Anti-sigma-factor_SerPK"/>
</dbReference>
<evidence type="ECO:0000313" key="2">
    <source>
        <dbReference type="EMBL" id="MDP7738281.1"/>
    </source>
</evidence>
<evidence type="ECO:0000259" key="1">
    <source>
        <dbReference type="PROSITE" id="PS50801"/>
    </source>
</evidence>
<dbReference type="CDD" id="cd07043">
    <property type="entry name" value="STAS_anti-anti-sigma_factors"/>
    <property type="match status" value="1"/>
</dbReference>
<proteinExistence type="predicted"/>
<feature type="domain" description="STAS" evidence="1">
    <location>
        <begin position="17"/>
        <end position="127"/>
    </location>
</feature>
<dbReference type="Gene3D" id="3.30.750.24">
    <property type="entry name" value="STAS domain"/>
    <property type="match status" value="1"/>
</dbReference>
<gene>
    <name evidence="2" type="ORF">QXL92_26460</name>
</gene>
<dbReference type="Proteomes" id="UP001229081">
    <property type="component" value="Unassembled WGS sequence"/>
</dbReference>
<evidence type="ECO:0000313" key="3">
    <source>
        <dbReference type="Proteomes" id="UP001229081"/>
    </source>
</evidence>
<dbReference type="EMBL" id="JAUFSA010000001">
    <property type="protein sequence ID" value="MDP7738281.1"/>
    <property type="molecule type" value="Genomic_DNA"/>
</dbReference>